<sequence>MEKTLRSPGSELTSKSEFINLNPFKNLPPLIHHIKRRSPSLDYKKYEEEQKDDCVAPPTDTDQNHEETYESDPSLLQFEQNNVPPPFEYTMTPQLMS</sequence>
<dbReference type="Proteomes" id="UP000596742">
    <property type="component" value="Unassembled WGS sequence"/>
</dbReference>
<gene>
    <name evidence="2" type="ORF">MGAL_10B023463</name>
</gene>
<comment type="caution">
    <text evidence="2">The sequence shown here is derived from an EMBL/GenBank/DDBJ whole genome shotgun (WGS) entry which is preliminary data.</text>
</comment>
<protein>
    <submittedName>
        <fullName evidence="2">Uncharacterized protein</fullName>
    </submittedName>
</protein>
<accession>A0A8B6FXA4</accession>
<organism evidence="2 3">
    <name type="scientific">Mytilus galloprovincialis</name>
    <name type="common">Mediterranean mussel</name>
    <dbReference type="NCBI Taxonomy" id="29158"/>
    <lineage>
        <taxon>Eukaryota</taxon>
        <taxon>Metazoa</taxon>
        <taxon>Spiralia</taxon>
        <taxon>Lophotrochozoa</taxon>
        <taxon>Mollusca</taxon>
        <taxon>Bivalvia</taxon>
        <taxon>Autobranchia</taxon>
        <taxon>Pteriomorphia</taxon>
        <taxon>Mytilida</taxon>
        <taxon>Mytiloidea</taxon>
        <taxon>Mytilidae</taxon>
        <taxon>Mytilinae</taxon>
        <taxon>Mytilus</taxon>
    </lineage>
</organism>
<evidence type="ECO:0000313" key="2">
    <source>
        <dbReference type="EMBL" id="VDI56069.1"/>
    </source>
</evidence>
<evidence type="ECO:0000313" key="3">
    <source>
        <dbReference type="Proteomes" id="UP000596742"/>
    </source>
</evidence>
<dbReference type="AlphaFoldDB" id="A0A8B6FXA4"/>
<reference evidence="2" key="1">
    <citation type="submission" date="2018-11" db="EMBL/GenBank/DDBJ databases">
        <authorList>
            <person name="Alioto T."/>
            <person name="Alioto T."/>
        </authorList>
    </citation>
    <scope>NUCLEOTIDE SEQUENCE</scope>
</reference>
<proteinExistence type="predicted"/>
<feature type="region of interest" description="Disordered" evidence="1">
    <location>
        <begin position="46"/>
        <end position="74"/>
    </location>
</feature>
<evidence type="ECO:0000256" key="1">
    <source>
        <dbReference type="SAM" id="MobiDB-lite"/>
    </source>
</evidence>
<keyword evidence="3" id="KW-1185">Reference proteome</keyword>
<dbReference type="EMBL" id="UYJE01007562">
    <property type="protein sequence ID" value="VDI56069.1"/>
    <property type="molecule type" value="Genomic_DNA"/>
</dbReference>
<name>A0A8B6FXA4_MYTGA</name>